<organism evidence="6 7">
    <name type="scientific">Acanthoscelides obtectus</name>
    <name type="common">Bean weevil</name>
    <name type="synonym">Bruchus obtectus</name>
    <dbReference type="NCBI Taxonomy" id="200917"/>
    <lineage>
        <taxon>Eukaryota</taxon>
        <taxon>Metazoa</taxon>
        <taxon>Ecdysozoa</taxon>
        <taxon>Arthropoda</taxon>
        <taxon>Hexapoda</taxon>
        <taxon>Insecta</taxon>
        <taxon>Pterygota</taxon>
        <taxon>Neoptera</taxon>
        <taxon>Endopterygota</taxon>
        <taxon>Coleoptera</taxon>
        <taxon>Polyphaga</taxon>
        <taxon>Cucujiformia</taxon>
        <taxon>Chrysomeloidea</taxon>
        <taxon>Chrysomelidae</taxon>
        <taxon>Bruchinae</taxon>
        <taxon>Bruchini</taxon>
        <taxon>Acanthoscelides</taxon>
    </lineage>
</organism>
<protein>
    <recommendedName>
        <fullName evidence="8">DDE Tnp4 domain-containing protein</fullName>
    </recommendedName>
</protein>
<evidence type="ECO:0000259" key="4">
    <source>
        <dbReference type="Pfam" id="PF13359"/>
    </source>
</evidence>
<evidence type="ECO:0000259" key="5">
    <source>
        <dbReference type="Pfam" id="PF25273"/>
    </source>
</evidence>
<dbReference type="PANTHER" id="PTHR10773:SF19">
    <property type="match status" value="1"/>
</dbReference>
<dbReference type="InterPro" id="IPR027806">
    <property type="entry name" value="HARBI1_dom"/>
</dbReference>
<evidence type="ECO:0000256" key="1">
    <source>
        <dbReference type="ARBA" id="ARBA00001968"/>
    </source>
</evidence>
<dbReference type="GO" id="GO:0046872">
    <property type="term" value="F:metal ion binding"/>
    <property type="evidence" value="ECO:0007669"/>
    <property type="project" value="UniProtKB-KW"/>
</dbReference>
<dbReference type="Pfam" id="PF25273">
    <property type="entry name" value="DUF7869"/>
    <property type="match status" value="1"/>
</dbReference>
<keyword evidence="7" id="KW-1185">Reference proteome</keyword>
<evidence type="ECO:0000256" key="3">
    <source>
        <dbReference type="SAM" id="MobiDB-lite"/>
    </source>
</evidence>
<proteinExistence type="predicted"/>
<evidence type="ECO:0000256" key="2">
    <source>
        <dbReference type="ARBA" id="ARBA00022723"/>
    </source>
</evidence>
<dbReference type="InterPro" id="IPR057191">
    <property type="entry name" value="DUF7869"/>
</dbReference>
<sequence>MIQSRKPDEWAPEEDDITSLSNVYDGQLQCDEETEILMELEAVPESLDGGIPSDVKVIAVAVDKNDEPMLFAENVGDEIIPVVDKEYEKNDTLESCSSDSKHPIANTVLTEYHSDLNYQTETCSSSNESVSSAATIEKKGRKRSRNCKKWKNNIRKTKKAAGEEYVSAKQKFWSSELLVDQKRQFIAGCIEEVPVQRVRTRTGSRAGERKYSLRYFFTVNGKKISVCRTFFINTLSISQTSIRFALTKRLSSGVVIPDQRGKHEPPNKIGPEVRNIIREHIQKFPCVDSHYSRNKSQRRYLGSHLSISKMYQCFYEECIEKKLSQAEIPKQWLYADIFNTEFNLSFKEPDNDTCDTCDEFLIKLKDAGSVEERNELQKKYEAHLLDADNRYTYKRKDKEGARAQPGIKMITVDLQKCLATPLLKNCQSFYSLKLWTFNYTIYDATHKSADCFVWDESVAGRGGNEMASCMMRYILDLPNSIERIIIWSDNCPSQNRNQQMIMCYSYLLMMKPSLKCIEHKFLLRGHTHMEADTVHARIEKQIKSLPQFQICTPWDWQQLIRLCGPNIAVKEMETDNLKNFNDLQGCIFQSKKKTVTNQTFFVSKVVHMKFLAETPGVMHFKTKFCQENFEQIDYHRVNRRSTRQLNNPSTSSLPTLLPIRNDPKPISTKKYTDLQKLLKWVPQRFHDRDIKEKLYDLSQKHITVDFFGPTHAEIGGCRILYYGTITAYPHQEPHQELHLSTMVKSMEPGDGSKIKPDVRTVLAPPHNRRKQMTQKETPAKEILGTSNYKSSLLITYYTLFEKLANDPDKFFNYFRMSHETFNYVLNKLIDGIKKPDTRFRMAIPPEEMLAVTIRYLASGCTLTELHYTYRIGISTLSQIINLTCRQIWDIFRSSFLKEMTKEDWTLVANKFEKTAHFLMCLGAINGKHIRIENFPNAGAMNFNYKKFYSIVLLAIADADHKFLFVDIGAYGKDCDSSILQGTEFWRRLISSELDLPDARPTTPTMGLKVPYVFIADSAFSMNEHILKDFSNHNLSIKQRVFNYRLHRARRYVECAFGILTNKWRIFHRALNVAKTFSKNIVKACVVLHNIARVRDGYRTDDLIVTSGSQLKNIPNTKQEPKQSTNKTGQEFVMDRREQIENWLVEASDEEQVGGSNSESELDEITQSDIIVLVKSTNCPHTPVSLQTTRTTAVQGNQMVLRKISSCLQMSCTVSAGPSCTLPKDSQGDTQEIDDVTEIEGISEIEGQNSATDQQTPTVLNNSSYTKRKRGAGIDYELQKPEKKKIRIIETQLAQSQNIPNQKMIYITF</sequence>
<reference evidence="6" key="1">
    <citation type="submission" date="2022-03" db="EMBL/GenBank/DDBJ databases">
        <authorList>
            <person name="Sayadi A."/>
        </authorList>
    </citation>
    <scope>NUCLEOTIDE SEQUENCE</scope>
</reference>
<feature type="domain" description="DUF7869" evidence="5">
    <location>
        <begin position="451"/>
        <end position="587"/>
    </location>
</feature>
<feature type="domain" description="DDE Tnp4" evidence="4">
    <location>
        <begin position="925"/>
        <end position="1089"/>
    </location>
</feature>
<dbReference type="OrthoDB" id="6745046at2759"/>
<keyword evidence="2" id="KW-0479">Metal-binding</keyword>
<comment type="cofactor">
    <cofactor evidence="1">
        <name>a divalent metal cation</name>
        <dbReference type="ChEBI" id="CHEBI:60240"/>
    </cofactor>
</comment>
<gene>
    <name evidence="6" type="ORF">ACAOBT_LOCUS27894</name>
</gene>
<evidence type="ECO:0008006" key="8">
    <source>
        <dbReference type="Google" id="ProtNLM"/>
    </source>
</evidence>
<dbReference type="Proteomes" id="UP001152888">
    <property type="component" value="Unassembled WGS sequence"/>
</dbReference>
<feature type="region of interest" description="Disordered" evidence="3">
    <location>
        <begin position="1"/>
        <end position="23"/>
    </location>
</feature>
<name>A0A9P0Q380_ACAOB</name>
<dbReference type="EMBL" id="CAKOFQ010007581">
    <property type="protein sequence ID" value="CAH2004259.1"/>
    <property type="molecule type" value="Genomic_DNA"/>
</dbReference>
<accession>A0A9P0Q380</accession>
<comment type="caution">
    <text evidence="6">The sequence shown here is derived from an EMBL/GenBank/DDBJ whole genome shotgun (WGS) entry which is preliminary data.</text>
</comment>
<evidence type="ECO:0000313" key="6">
    <source>
        <dbReference type="EMBL" id="CAH2004259.1"/>
    </source>
</evidence>
<dbReference type="Pfam" id="PF13359">
    <property type="entry name" value="DDE_Tnp_4"/>
    <property type="match status" value="1"/>
</dbReference>
<evidence type="ECO:0000313" key="7">
    <source>
        <dbReference type="Proteomes" id="UP001152888"/>
    </source>
</evidence>
<dbReference type="PANTHER" id="PTHR10773">
    <property type="entry name" value="DNA-DIRECTED RNA POLYMERASES I, II, AND III SUBUNIT RPABC2"/>
    <property type="match status" value="1"/>
</dbReference>